<dbReference type="PANTHER" id="PTHR33164">
    <property type="entry name" value="TRANSCRIPTIONAL REGULATOR, MARR FAMILY"/>
    <property type="match status" value="1"/>
</dbReference>
<evidence type="ECO:0000256" key="1">
    <source>
        <dbReference type="ARBA" id="ARBA00004496"/>
    </source>
</evidence>
<keyword evidence="8" id="KW-1185">Reference proteome</keyword>
<proteinExistence type="predicted"/>
<evidence type="ECO:0000256" key="2">
    <source>
        <dbReference type="ARBA" id="ARBA00022490"/>
    </source>
</evidence>
<dbReference type="EMBL" id="AZEB01000001">
    <property type="protein sequence ID" value="KRL23559.1"/>
    <property type="molecule type" value="Genomic_DNA"/>
</dbReference>
<dbReference type="PANTHER" id="PTHR33164:SF5">
    <property type="entry name" value="ORGANIC HYDROPEROXIDE RESISTANCE TRANSCRIPTIONAL REGULATOR"/>
    <property type="match status" value="1"/>
</dbReference>
<dbReference type="GO" id="GO:0003700">
    <property type="term" value="F:DNA-binding transcription factor activity"/>
    <property type="evidence" value="ECO:0007669"/>
    <property type="project" value="InterPro"/>
</dbReference>
<keyword evidence="2" id="KW-0963">Cytoplasm</keyword>
<dbReference type="GO" id="GO:0003677">
    <property type="term" value="F:DNA binding"/>
    <property type="evidence" value="ECO:0007669"/>
    <property type="project" value="UniProtKB-KW"/>
</dbReference>
<dbReference type="FunFam" id="1.10.10.10:FF:000163">
    <property type="entry name" value="MarR family transcriptional regulator"/>
    <property type="match status" value="1"/>
</dbReference>
<comment type="caution">
    <text evidence="7">The sequence shown here is derived from an EMBL/GenBank/DDBJ whole genome shotgun (WGS) entry which is preliminary data.</text>
</comment>
<comment type="subcellular location">
    <subcellularLocation>
        <location evidence="1">Cytoplasm</location>
    </subcellularLocation>
</comment>
<dbReference type="Pfam" id="PF22381">
    <property type="entry name" value="Staph_reg_Sar_Rot"/>
    <property type="match status" value="1"/>
</dbReference>
<dbReference type="RefSeq" id="WP_008858407.1">
    <property type="nucleotide sequence ID" value="NZ_AZEB01000001.1"/>
</dbReference>
<dbReference type="AlphaFoldDB" id="A0A0R1NTH3"/>
<evidence type="ECO:0000313" key="7">
    <source>
        <dbReference type="EMBL" id="KRL23559.1"/>
    </source>
</evidence>
<feature type="domain" description="HTH marR-type" evidence="6">
    <location>
        <begin position="10"/>
        <end position="147"/>
    </location>
</feature>
<dbReference type="PRINTS" id="PR00598">
    <property type="entry name" value="HTHMARR"/>
</dbReference>
<evidence type="ECO:0000256" key="3">
    <source>
        <dbReference type="ARBA" id="ARBA00023015"/>
    </source>
</evidence>
<gene>
    <name evidence="7" type="ORF">FC98_GL000288</name>
</gene>
<accession>A0A0R1NTH3</accession>
<reference evidence="7 8" key="1">
    <citation type="journal article" date="2015" name="Genome Announc.">
        <title>Expanding the biotechnology potential of lactobacilli through comparative genomics of 213 strains and associated genera.</title>
        <authorList>
            <person name="Sun Z."/>
            <person name="Harris H.M."/>
            <person name="McCann A."/>
            <person name="Guo C."/>
            <person name="Argimon S."/>
            <person name="Zhang W."/>
            <person name="Yang X."/>
            <person name="Jeffery I.B."/>
            <person name="Cooney J.C."/>
            <person name="Kagawa T.F."/>
            <person name="Liu W."/>
            <person name="Song Y."/>
            <person name="Salvetti E."/>
            <person name="Wrobel A."/>
            <person name="Rasinkangas P."/>
            <person name="Parkhill J."/>
            <person name="Rea M.C."/>
            <person name="O'Sullivan O."/>
            <person name="Ritari J."/>
            <person name="Douillard F.P."/>
            <person name="Paul Ross R."/>
            <person name="Yang R."/>
            <person name="Briner A.E."/>
            <person name="Felis G.E."/>
            <person name="de Vos W.M."/>
            <person name="Barrangou R."/>
            <person name="Klaenhammer T.R."/>
            <person name="Caufield P.W."/>
            <person name="Cui Y."/>
            <person name="Zhang H."/>
            <person name="O'Toole P.W."/>
        </authorList>
    </citation>
    <scope>NUCLEOTIDE SEQUENCE [LARGE SCALE GENOMIC DNA]</scope>
    <source>
        <strain evidence="7 8">DSM 19906</strain>
    </source>
</reference>
<keyword evidence="5" id="KW-0804">Transcription</keyword>
<evidence type="ECO:0000259" key="6">
    <source>
        <dbReference type="PROSITE" id="PS50995"/>
    </source>
</evidence>
<dbReference type="InterPro" id="IPR039422">
    <property type="entry name" value="MarR/SlyA-like"/>
</dbReference>
<organism evidence="7 8">
    <name type="scientific">Lentilactobacillus kisonensis DSM 19906 = JCM 15041</name>
    <dbReference type="NCBI Taxonomy" id="1423766"/>
    <lineage>
        <taxon>Bacteria</taxon>
        <taxon>Bacillati</taxon>
        <taxon>Bacillota</taxon>
        <taxon>Bacilli</taxon>
        <taxon>Lactobacillales</taxon>
        <taxon>Lactobacillaceae</taxon>
        <taxon>Lentilactobacillus</taxon>
    </lineage>
</organism>
<dbReference type="PATRIC" id="fig|1423766.4.peg.287"/>
<dbReference type="InterPro" id="IPR036388">
    <property type="entry name" value="WH-like_DNA-bd_sf"/>
</dbReference>
<dbReference type="Gene3D" id="1.10.10.10">
    <property type="entry name" value="Winged helix-like DNA-binding domain superfamily/Winged helix DNA-binding domain"/>
    <property type="match status" value="1"/>
</dbReference>
<dbReference type="InterPro" id="IPR055166">
    <property type="entry name" value="Transc_reg_Sar_Rot_HTH"/>
</dbReference>
<keyword evidence="4" id="KW-0238">DNA-binding</keyword>
<dbReference type="GO" id="GO:0006950">
    <property type="term" value="P:response to stress"/>
    <property type="evidence" value="ECO:0007669"/>
    <property type="project" value="TreeGrafter"/>
</dbReference>
<dbReference type="GO" id="GO:0005737">
    <property type="term" value="C:cytoplasm"/>
    <property type="evidence" value="ECO:0007669"/>
    <property type="project" value="UniProtKB-SubCell"/>
</dbReference>
<evidence type="ECO:0000256" key="4">
    <source>
        <dbReference type="ARBA" id="ARBA00023125"/>
    </source>
</evidence>
<dbReference type="Proteomes" id="UP000051439">
    <property type="component" value="Unassembled WGS sequence"/>
</dbReference>
<protein>
    <submittedName>
        <fullName evidence="7">Organic hydroperoxide resistance transcriptional regulator</fullName>
    </submittedName>
</protein>
<evidence type="ECO:0000256" key="5">
    <source>
        <dbReference type="ARBA" id="ARBA00023163"/>
    </source>
</evidence>
<dbReference type="PROSITE" id="PS50995">
    <property type="entry name" value="HTH_MARR_2"/>
    <property type="match status" value="1"/>
</dbReference>
<sequence length="151" mass="17594">MPNTQPIQLDTQLCFQLYTANKKFNHFYQKVLKPFNLTYPQYIAMLTLWQYAPLSVKELGDHLNLDSGTLTPLLKRLESHGWIKRQRSKEDERTVIIQLTEMASNEQDRVFTHVKSCFEILNLTSDEKSDCSEAISTLEHKLDAFNKAKND</sequence>
<dbReference type="SUPFAM" id="SSF46785">
    <property type="entry name" value="Winged helix' DNA-binding domain"/>
    <property type="match status" value="1"/>
</dbReference>
<keyword evidence="3" id="KW-0805">Transcription regulation</keyword>
<dbReference type="InterPro" id="IPR000835">
    <property type="entry name" value="HTH_MarR-typ"/>
</dbReference>
<dbReference type="InterPro" id="IPR036390">
    <property type="entry name" value="WH_DNA-bd_sf"/>
</dbReference>
<evidence type="ECO:0000313" key="8">
    <source>
        <dbReference type="Proteomes" id="UP000051439"/>
    </source>
</evidence>
<name>A0A0R1NTH3_9LACO</name>
<dbReference type="SMART" id="SM00347">
    <property type="entry name" value="HTH_MARR"/>
    <property type="match status" value="1"/>
</dbReference>